<protein>
    <submittedName>
        <fullName evidence="1">Uncharacterized protein</fullName>
    </submittedName>
</protein>
<dbReference type="EMBL" id="NAEP01000052">
    <property type="protein sequence ID" value="PDQ34472.1"/>
    <property type="molecule type" value="Genomic_DNA"/>
</dbReference>
<accession>A0A2A6FNK7</accession>
<dbReference type="Proteomes" id="UP000219994">
    <property type="component" value="Unassembled WGS sequence"/>
</dbReference>
<evidence type="ECO:0000313" key="2">
    <source>
        <dbReference type="Proteomes" id="UP000219994"/>
    </source>
</evidence>
<reference evidence="2" key="1">
    <citation type="submission" date="2017-03" db="EMBL/GenBank/DDBJ databases">
        <authorList>
            <person name="Lund M.B."/>
        </authorList>
    </citation>
    <scope>NUCLEOTIDE SEQUENCE [LARGE SCALE GENOMIC DNA]</scope>
</reference>
<name>A0A2A6FNK7_9MICO</name>
<dbReference type="AlphaFoldDB" id="A0A2A6FNK7"/>
<organism evidence="1 2">
    <name type="scientific">Candidatus Lumbricidiphila eiseniae</name>
    <dbReference type="NCBI Taxonomy" id="1969409"/>
    <lineage>
        <taxon>Bacteria</taxon>
        <taxon>Bacillati</taxon>
        <taxon>Actinomycetota</taxon>
        <taxon>Actinomycetes</taxon>
        <taxon>Micrococcales</taxon>
        <taxon>Microbacteriaceae</taxon>
        <taxon>Candidatus Lumbricidiphila</taxon>
    </lineage>
</organism>
<proteinExistence type="predicted"/>
<sequence length="257" mass="27574">MVALARAETILTQKCMKRFGYDYKPVMNFEKYAESFVVDNARLYGITDPVVAKVYGYLPAPSDVGLPDANAALTSANFDLVLSGWKEGEPPSLESLSKSPGSSGGIEIPAGGCLGDARLKLTGDVMGNPSSSASLGQDLRVQTWQSAMEDAEVVAAKKAWAACMAKDGYRVVDPFDGPERLSGQGEDGSIHPASEAEVKQALANIECKKKTGWVKIANAVHVRYAQRAIEENQLALQESKRFFDNALKNANNVIAQG</sequence>
<gene>
    <name evidence="1" type="ORF">B5766_11125</name>
</gene>
<comment type="caution">
    <text evidence="1">The sequence shown here is derived from an EMBL/GenBank/DDBJ whole genome shotgun (WGS) entry which is preliminary data.</text>
</comment>
<evidence type="ECO:0000313" key="1">
    <source>
        <dbReference type="EMBL" id="PDQ34472.1"/>
    </source>
</evidence>